<evidence type="ECO:0000313" key="2">
    <source>
        <dbReference type="EMBL" id="GAC22350.1"/>
    </source>
</evidence>
<dbReference type="EMBL" id="BAEP01000003">
    <property type="protein sequence ID" value="GAC22350.1"/>
    <property type="molecule type" value="Genomic_DNA"/>
</dbReference>
<feature type="transmembrane region" description="Helical" evidence="1">
    <location>
        <begin position="12"/>
        <end position="31"/>
    </location>
</feature>
<dbReference type="Proteomes" id="UP000006263">
    <property type="component" value="Unassembled WGS sequence"/>
</dbReference>
<evidence type="ECO:0000313" key="3">
    <source>
        <dbReference type="Proteomes" id="UP000006263"/>
    </source>
</evidence>
<comment type="caution">
    <text evidence="2">The sequence shown here is derived from an EMBL/GenBank/DDBJ whole genome shotgun (WGS) entry which is preliminary data.</text>
</comment>
<dbReference type="AlphaFoldDB" id="K6ZG34"/>
<accession>K6ZG34</accession>
<protein>
    <submittedName>
        <fullName evidence="2">Uncharacterized protein</fullName>
    </submittedName>
</protein>
<organism evidence="2 3">
    <name type="scientific">Paraglaciecola mesophila KMM 241</name>
    <dbReference type="NCBI Taxonomy" id="1128912"/>
    <lineage>
        <taxon>Bacteria</taxon>
        <taxon>Pseudomonadati</taxon>
        <taxon>Pseudomonadota</taxon>
        <taxon>Gammaproteobacteria</taxon>
        <taxon>Alteromonadales</taxon>
        <taxon>Alteromonadaceae</taxon>
        <taxon>Paraglaciecola</taxon>
    </lineage>
</organism>
<gene>
    <name evidence="2" type="ORF">GMES_0039</name>
</gene>
<keyword evidence="1" id="KW-0472">Membrane</keyword>
<proteinExistence type="predicted"/>
<sequence>MSRFHSGFFVSIFWFYVAIIRLALAYCPYVVHNLRYKIIFT</sequence>
<reference evidence="2 3" key="1">
    <citation type="journal article" date="2017" name="Antonie Van Leeuwenhoek">
        <title>Rhizobium rhizosphaerae sp. nov., a novel species isolated from rice rhizosphere.</title>
        <authorList>
            <person name="Zhao J.J."/>
            <person name="Zhang J."/>
            <person name="Zhang R.J."/>
            <person name="Zhang C.W."/>
            <person name="Yin H.Q."/>
            <person name="Zhang X.X."/>
        </authorList>
    </citation>
    <scope>NUCLEOTIDE SEQUENCE [LARGE SCALE GENOMIC DNA]</scope>
    <source>
        <strain evidence="2 3">KMM 241</strain>
    </source>
</reference>
<keyword evidence="1" id="KW-1133">Transmembrane helix</keyword>
<evidence type="ECO:0000256" key="1">
    <source>
        <dbReference type="SAM" id="Phobius"/>
    </source>
</evidence>
<keyword evidence="1" id="KW-0812">Transmembrane</keyword>
<name>K6ZG34_9ALTE</name>